<dbReference type="GeneID" id="30071943"/>
<dbReference type="KEGG" id="fvr:FVEG_15067"/>
<protein>
    <submittedName>
        <fullName evidence="2">Uncharacterized protein</fullName>
    </submittedName>
</protein>
<dbReference type="EMBL" id="CM000583">
    <property type="protein sequence ID" value="EWG39773.1"/>
    <property type="molecule type" value="Genomic_DNA"/>
</dbReference>
<dbReference type="Proteomes" id="UP000009096">
    <property type="component" value="Chromosome 6"/>
</dbReference>
<feature type="region of interest" description="Disordered" evidence="1">
    <location>
        <begin position="24"/>
        <end position="47"/>
    </location>
</feature>
<name>W7LK43_GIBM7</name>
<dbReference type="RefSeq" id="XP_018745964.1">
    <property type="nucleotide sequence ID" value="XM_018904158.1"/>
</dbReference>
<dbReference type="AlphaFoldDB" id="W7LK43"/>
<evidence type="ECO:0000313" key="2">
    <source>
        <dbReference type="EMBL" id="EWG39773.1"/>
    </source>
</evidence>
<organism evidence="2 3">
    <name type="scientific">Gibberella moniliformis (strain M3125 / FGSC 7600)</name>
    <name type="common">Maize ear and stalk rot fungus</name>
    <name type="synonym">Fusarium verticillioides</name>
    <dbReference type="NCBI Taxonomy" id="334819"/>
    <lineage>
        <taxon>Eukaryota</taxon>
        <taxon>Fungi</taxon>
        <taxon>Dikarya</taxon>
        <taxon>Ascomycota</taxon>
        <taxon>Pezizomycotina</taxon>
        <taxon>Sordariomycetes</taxon>
        <taxon>Hypocreomycetidae</taxon>
        <taxon>Hypocreales</taxon>
        <taxon>Nectriaceae</taxon>
        <taxon>Fusarium</taxon>
        <taxon>Fusarium fujikuroi species complex</taxon>
    </lineage>
</organism>
<accession>W7LK43</accession>
<dbReference type="VEuPathDB" id="FungiDB:FVEG_15067"/>
<dbReference type="EMBL" id="DS022243">
    <property type="protein sequence ID" value="EWG39773.1"/>
    <property type="molecule type" value="Genomic_DNA"/>
</dbReference>
<reference evidence="2 3" key="1">
    <citation type="journal article" date="2010" name="Nature">
        <title>Comparative genomics reveals mobile pathogenicity chromosomes in Fusarium.</title>
        <authorList>
            <person name="Ma L.J."/>
            <person name="van der Does H.C."/>
            <person name="Borkovich K.A."/>
            <person name="Coleman J.J."/>
            <person name="Daboussi M.J."/>
            <person name="Di Pietro A."/>
            <person name="Dufresne M."/>
            <person name="Freitag M."/>
            <person name="Grabherr M."/>
            <person name="Henrissat B."/>
            <person name="Houterman P.M."/>
            <person name="Kang S."/>
            <person name="Shim W.B."/>
            <person name="Woloshuk C."/>
            <person name="Xie X."/>
            <person name="Xu J.R."/>
            <person name="Antoniw J."/>
            <person name="Baker S.E."/>
            <person name="Bluhm B.H."/>
            <person name="Breakspear A."/>
            <person name="Brown D.W."/>
            <person name="Butchko R.A."/>
            <person name="Chapman S."/>
            <person name="Coulson R."/>
            <person name="Coutinho P.M."/>
            <person name="Danchin E.G."/>
            <person name="Diener A."/>
            <person name="Gale L.R."/>
            <person name="Gardiner D.M."/>
            <person name="Goff S."/>
            <person name="Hammond-Kosack K.E."/>
            <person name="Hilburn K."/>
            <person name="Hua-Van A."/>
            <person name="Jonkers W."/>
            <person name="Kazan K."/>
            <person name="Kodira C.D."/>
            <person name="Koehrsen M."/>
            <person name="Kumar L."/>
            <person name="Lee Y.H."/>
            <person name="Li L."/>
            <person name="Manners J.M."/>
            <person name="Miranda-Saavedra D."/>
            <person name="Mukherjee M."/>
            <person name="Park G."/>
            <person name="Park J."/>
            <person name="Park S.Y."/>
            <person name="Proctor R.H."/>
            <person name="Regev A."/>
            <person name="Ruiz-Roldan M.C."/>
            <person name="Sain D."/>
            <person name="Sakthikumar S."/>
            <person name="Sykes S."/>
            <person name="Schwartz D.C."/>
            <person name="Turgeon B.G."/>
            <person name="Wapinski I."/>
            <person name="Yoder O."/>
            <person name="Young S."/>
            <person name="Zeng Q."/>
            <person name="Zhou S."/>
            <person name="Galagan J."/>
            <person name="Cuomo C.A."/>
            <person name="Kistler H.C."/>
            <person name="Rep M."/>
        </authorList>
    </citation>
    <scope>NUCLEOTIDE SEQUENCE [LARGE SCALE GENOMIC DNA]</scope>
    <source>
        <strain evidence="3">M3125 / FGSC 7600</strain>
    </source>
</reference>
<proteinExistence type="predicted"/>
<gene>
    <name evidence="2" type="ORF">FVEG_15067</name>
</gene>
<evidence type="ECO:0000256" key="1">
    <source>
        <dbReference type="SAM" id="MobiDB-lite"/>
    </source>
</evidence>
<sequence length="100" mass="10502">MAIEFEVAVALSVKALEALGKLQWSPGHTGRFSTSDRDGNPSALPAPPFTSGALETALGLFSKREQQGLMGTIAITQGLSSVELMMLGRQLESPDATESP</sequence>
<keyword evidence="3" id="KW-1185">Reference proteome</keyword>
<evidence type="ECO:0000313" key="3">
    <source>
        <dbReference type="Proteomes" id="UP000009096"/>
    </source>
</evidence>